<evidence type="ECO:0000256" key="5">
    <source>
        <dbReference type="PIRSR" id="PIRSR001220-1"/>
    </source>
</evidence>
<proteinExistence type="inferred from homology"/>
<dbReference type="AlphaFoldDB" id="A0A7G6Y815"/>
<feature type="active site" description="O-isoaspartyl threonine intermediate" evidence="5">
    <location>
        <position position="12"/>
    </location>
</feature>
<evidence type="ECO:0000256" key="4">
    <source>
        <dbReference type="ARBA" id="ARBA00049366"/>
    </source>
</evidence>
<dbReference type="PIRSF" id="PIRSF001220">
    <property type="entry name" value="L-ASNase_gatD"/>
    <property type="match status" value="1"/>
</dbReference>
<feature type="domain" description="Asparaginase/glutaminase C-terminal" evidence="10">
    <location>
        <begin position="206"/>
        <end position="309"/>
    </location>
</feature>
<evidence type="ECO:0000256" key="3">
    <source>
        <dbReference type="ARBA" id="ARBA00022801"/>
    </source>
</evidence>
<dbReference type="SFLD" id="SFLDS00057">
    <property type="entry name" value="Glutaminase/Asparaginase"/>
    <property type="match status" value="1"/>
</dbReference>
<evidence type="ECO:0000313" key="12">
    <source>
        <dbReference type="Proteomes" id="UP000515511"/>
    </source>
</evidence>
<dbReference type="PROSITE" id="PS00917">
    <property type="entry name" value="ASN_GLN_ASE_2"/>
    <property type="match status" value="1"/>
</dbReference>
<reference evidence="12" key="1">
    <citation type="submission" date="2019-09" db="EMBL/GenBank/DDBJ databases">
        <title>Antimicrobial potential of Antarctic Bacteria.</title>
        <authorList>
            <person name="Benaud N."/>
            <person name="Edwards R.J."/>
            <person name="Ferrari B.C."/>
        </authorList>
    </citation>
    <scope>NUCLEOTIDE SEQUENCE [LARGE SCALE GENOMIC DNA]</scope>
    <source>
        <strain evidence="12">INR9</strain>
    </source>
</reference>
<dbReference type="InterPro" id="IPR027473">
    <property type="entry name" value="L-asparaginase_C"/>
</dbReference>
<protein>
    <recommendedName>
        <fullName evidence="2">asparaginase</fullName>
        <ecNumber evidence="2">3.5.1.1</ecNumber>
    </recommendedName>
</protein>
<dbReference type="InterPro" id="IPR020827">
    <property type="entry name" value="Asparaginase/glutaminase_AS1"/>
</dbReference>
<dbReference type="KEGG" id="lse:F1C12_05510"/>
<dbReference type="SMART" id="SM00870">
    <property type="entry name" value="Asparaginase"/>
    <property type="match status" value="1"/>
</dbReference>
<dbReference type="EC" id="3.5.1.1" evidence="2"/>
<dbReference type="PANTHER" id="PTHR11707">
    <property type="entry name" value="L-ASPARAGINASE"/>
    <property type="match status" value="1"/>
</dbReference>
<dbReference type="InterPro" id="IPR040919">
    <property type="entry name" value="Asparaginase_C"/>
</dbReference>
<gene>
    <name evidence="11" type="ORF">F1C12_05510</name>
</gene>
<dbReference type="PROSITE" id="PS51732">
    <property type="entry name" value="ASN_GLN_ASE_3"/>
    <property type="match status" value="1"/>
</dbReference>
<evidence type="ECO:0000313" key="11">
    <source>
        <dbReference type="EMBL" id="QNE34630.1"/>
    </source>
</evidence>
<dbReference type="Pfam" id="PF17763">
    <property type="entry name" value="Asparaginase_C"/>
    <property type="match status" value="1"/>
</dbReference>
<keyword evidence="3" id="KW-0378">Hydrolase</keyword>
<dbReference type="GO" id="GO:0004067">
    <property type="term" value="F:asparaginase activity"/>
    <property type="evidence" value="ECO:0007669"/>
    <property type="project" value="UniProtKB-UniRule"/>
</dbReference>
<dbReference type="InterPro" id="IPR037152">
    <property type="entry name" value="L-asparaginase_N_sf"/>
</dbReference>
<dbReference type="PROSITE" id="PS00144">
    <property type="entry name" value="ASN_GLN_ASE_1"/>
    <property type="match status" value="1"/>
</dbReference>
<feature type="active site" evidence="7">
    <location>
        <position position="12"/>
    </location>
</feature>
<organism evidence="11 12">
    <name type="scientific">Leifsonia shinshuensis</name>
    <dbReference type="NCBI Taxonomy" id="150026"/>
    <lineage>
        <taxon>Bacteria</taxon>
        <taxon>Bacillati</taxon>
        <taxon>Actinomycetota</taxon>
        <taxon>Actinomycetes</taxon>
        <taxon>Micrococcales</taxon>
        <taxon>Microbacteriaceae</taxon>
        <taxon>Leifsonia</taxon>
    </lineage>
</organism>
<comment type="catalytic activity">
    <reaction evidence="4">
        <text>L-asparagine + H2O = L-aspartate + NH4(+)</text>
        <dbReference type="Rhea" id="RHEA:21016"/>
        <dbReference type="ChEBI" id="CHEBI:15377"/>
        <dbReference type="ChEBI" id="CHEBI:28938"/>
        <dbReference type="ChEBI" id="CHEBI:29991"/>
        <dbReference type="ChEBI" id="CHEBI:58048"/>
        <dbReference type="EC" id="3.5.1.1"/>
    </reaction>
</comment>
<feature type="binding site" evidence="6">
    <location>
        <position position="52"/>
    </location>
    <ligand>
        <name>substrate</name>
    </ligand>
</feature>
<dbReference type="CDD" id="cd08964">
    <property type="entry name" value="L-asparaginase_II"/>
    <property type="match status" value="1"/>
</dbReference>
<dbReference type="PRINTS" id="PR00139">
    <property type="entry name" value="ASNGLNASE"/>
</dbReference>
<evidence type="ECO:0000256" key="2">
    <source>
        <dbReference type="ARBA" id="ARBA00012920"/>
    </source>
</evidence>
<evidence type="ECO:0000256" key="1">
    <source>
        <dbReference type="ARBA" id="ARBA00010518"/>
    </source>
</evidence>
<evidence type="ECO:0000259" key="10">
    <source>
        <dbReference type="Pfam" id="PF17763"/>
    </source>
</evidence>
<feature type="active site" evidence="8">
    <location>
        <position position="85"/>
    </location>
</feature>
<dbReference type="PANTHER" id="PTHR11707:SF28">
    <property type="entry name" value="60 KDA LYSOPHOSPHOLIPASE"/>
    <property type="match status" value="1"/>
</dbReference>
<evidence type="ECO:0000256" key="6">
    <source>
        <dbReference type="PIRSR" id="PIRSR001220-2"/>
    </source>
</evidence>
<dbReference type="EMBL" id="CP043641">
    <property type="protein sequence ID" value="QNE34630.1"/>
    <property type="molecule type" value="Genomic_DNA"/>
</dbReference>
<dbReference type="InterPro" id="IPR027475">
    <property type="entry name" value="Asparaginase/glutaminase_AS2"/>
</dbReference>
<dbReference type="InterPro" id="IPR027474">
    <property type="entry name" value="L-asparaginase_N"/>
</dbReference>
<sequence length="340" mass="33838">MPHIVVLATGGTISSRSGAGGSVATDGGPALVAGVEVAGVTVESVDVLRKNSFNLTLRDLRELSEAIAGQLGRAEVDGIVVTHGTDTLEESAFLADAVHSDERPVVFTGSQRPADHPASDGPGNLADAIALAADPAARGRGVLVCFAGMVFAARGVHKAETLAPAPFAAHDSGAVGLVAGGRAMFAASPVRPAALPRPGRGFDDIRVDAVVCHPGGDRTLFDAAVAAGARGIVLIGTGSGNASAALIDAIQAATRAGVVVALSTRVPRGPVVPLYGGGGGVDAVGAGALPAVTLPASQARILLALLLDTEPADRVAHRFAAFAGPAHGTSITDRKKEDTP</sequence>
<dbReference type="InterPro" id="IPR006034">
    <property type="entry name" value="Asparaginase/glutaminase-like"/>
</dbReference>
<comment type="similarity">
    <text evidence="1">Belongs to the asparaginase 1 family.</text>
</comment>
<dbReference type="InterPro" id="IPR036152">
    <property type="entry name" value="Asp/glu_Ase-like_sf"/>
</dbReference>
<dbReference type="RefSeq" id="WP_185277805.1">
    <property type="nucleotide sequence ID" value="NZ_CP043641.1"/>
</dbReference>
<dbReference type="PIRSF" id="PIRSF500176">
    <property type="entry name" value="L_ASNase"/>
    <property type="match status" value="1"/>
</dbReference>
<dbReference type="GO" id="GO:0006528">
    <property type="term" value="P:asparagine metabolic process"/>
    <property type="evidence" value="ECO:0007669"/>
    <property type="project" value="InterPro"/>
</dbReference>
<feature type="domain" description="L-asparaginase N-terminal" evidence="9">
    <location>
        <begin position="3"/>
        <end position="189"/>
    </location>
</feature>
<evidence type="ECO:0000256" key="7">
    <source>
        <dbReference type="PROSITE-ProRule" id="PRU10099"/>
    </source>
</evidence>
<evidence type="ECO:0000256" key="8">
    <source>
        <dbReference type="PROSITE-ProRule" id="PRU10100"/>
    </source>
</evidence>
<accession>A0A7G6Y815</accession>
<evidence type="ECO:0000259" key="9">
    <source>
        <dbReference type="Pfam" id="PF00710"/>
    </source>
</evidence>
<name>A0A7G6Y815_9MICO</name>
<dbReference type="Proteomes" id="UP000515511">
    <property type="component" value="Chromosome"/>
</dbReference>
<feature type="binding site" evidence="6">
    <location>
        <begin position="85"/>
        <end position="86"/>
    </location>
    <ligand>
        <name>substrate</name>
    </ligand>
</feature>
<dbReference type="Gene3D" id="3.40.50.1170">
    <property type="entry name" value="L-asparaginase, N-terminal domain"/>
    <property type="match status" value="1"/>
</dbReference>
<dbReference type="InterPro" id="IPR004550">
    <property type="entry name" value="AsnASE_II"/>
</dbReference>
<dbReference type="SUPFAM" id="SSF53774">
    <property type="entry name" value="Glutaminase/Asparaginase"/>
    <property type="match status" value="1"/>
</dbReference>
<dbReference type="Pfam" id="PF00710">
    <property type="entry name" value="Asparaginase"/>
    <property type="match status" value="1"/>
</dbReference>
<dbReference type="Gene3D" id="3.40.50.40">
    <property type="match status" value="1"/>
</dbReference>